<gene>
    <name evidence="1" type="ORF">K469DRAFT_651442</name>
</gene>
<evidence type="ECO:0000313" key="1">
    <source>
        <dbReference type="EMBL" id="KAF2194232.1"/>
    </source>
</evidence>
<reference evidence="1" key="1">
    <citation type="journal article" date="2020" name="Stud. Mycol.">
        <title>101 Dothideomycetes genomes: a test case for predicting lifestyles and emergence of pathogens.</title>
        <authorList>
            <person name="Haridas S."/>
            <person name="Albert R."/>
            <person name="Binder M."/>
            <person name="Bloem J."/>
            <person name="Labutti K."/>
            <person name="Salamov A."/>
            <person name="Andreopoulos B."/>
            <person name="Baker S."/>
            <person name="Barry K."/>
            <person name="Bills G."/>
            <person name="Bluhm B."/>
            <person name="Cannon C."/>
            <person name="Castanera R."/>
            <person name="Culley D."/>
            <person name="Daum C."/>
            <person name="Ezra D."/>
            <person name="Gonzalez J."/>
            <person name="Henrissat B."/>
            <person name="Kuo A."/>
            <person name="Liang C."/>
            <person name="Lipzen A."/>
            <person name="Lutzoni F."/>
            <person name="Magnuson J."/>
            <person name="Mondo S."/>
            <person name="Nolan M."/>
            <person name="Ohm R."/>
            <person name="Pangilinan J."/>
            <person name="Park H.-J."/>
            <person name="Ramirez L."/>
            <person name="Alfaro M."/>
            <person name="Sun H."/>
            <person name="Tritt A."/>
            <person name="Yoshinaga Y."/>
            <person name="Zwiers L.-H."/>
            <person name="Turgeon B."/>
            <person name="Goodwin S."/>
            <person name="Spatafora J."/>
            <person name="Crous P."/>
            <person name="Grigoriev I."/>
        </authorList>
    </citation>
    <scope>NUCLEOTIDE SEQUENCE</scope>
    <source>
        <strain evidence="1">CBS 207.26</strain>
    </source>
</reference>
<proteinExistence type="predicted"/>
<keyword evidence="2" id="KW-1185">Reference proteome</keyword>
<dbReference type="Proteomes" id="UP000800200">
    <property type="component" value="Unassembled WGS sequence"/>
</dbReference>
<evidence type="ECO:0000313" key="2">
    <source>
        <dbReference type="Proteomes" id="UP000800200"/>
    </source>
</evidence>
<dbReference type="OrthoDB" id="5428055at2759"/>
<name>A0A6A6ETB9_9PEZI</name>
<sequence length="350" mass="40363">MVSENRGLCWHSEFSRIRNLHDDGTLVDLKKKVDADGDELGIFMDSGVTDSQYEMEVLEDFCRGISLEDIESGLNTAGSRRAVWIDDREGNLELEGSGNPRQYENPLTATGLFRALKTPRYNHKALPDVTRRLIYVTDLDPACIHALAATASWHQTPVLRNAIYKHLIFQTSIAVKVPSLGFLTFQLDLHLPFFLLRKCTPPGESVGKTSTKPRRQWTNLSFLKLDISKSQEQEPKNTWGIIEAQISCVITGSDEWRWVGYSFVDAEIDGFLTDLFEEDLSFDQIACRALPTDMPIWRPRDYWLRVFEIRIEQVRKEWEYLIYKVELSVNQYVRSHTRENTELLTPWVDA</sequence>
<organism evidence="1 2">
    <name type="scientific">Zopfia rhizophila CBS 207.26</name>
    <dbReference type="NCBI Taxonomy" id="1314779"/>
    <lineage>
        <taxon>Eukaryota</taxon>
        <taxon>Fungi</taxon>
        <taxon>Dikarya</taxon>
        <taxon>Ascomycota</taxon>
        <taxon>Pezizomycotina</taxon>
        <taxon>Dothideomycetes</taxon>
        <taxon>Dothideomycetes incertae sedis</taxon>
        <taxon>Zopfiaceae</taxon>
        <taxon>Zopfia</taxon>
    </lineage>
</organism>
<accession>A0A6A6ETB9</accession>
<protein>
    <submittedName>
        <fullName evidence="1">Uncharacterized protein</fullName>
    </submittedName>
</protein>
<dbReference type="AlphaFoldDB" id="A0A6A6ETB9"/>
<dbReference type="EMBL" id="ML994612">
    <property type="protein sequence ID" value="KAF2194232.1"/>
    <property type="molecule type" value="Genomic_DNA"/>
</dbReference>